<proteinExistence type="predicted"/>
<evidence type="ECO:0000259" key="2">
    <source>
        <dbReference type="PROSITE" id="PS50933"/>
    </source>
</evidence>
<dbReference type="AlphaFoldDB" id="A0A4Z0Q4Q9"/>
<dbReference type="Proteomes" id="UP000297549">
    <property type="component" value="Unassembled WGS sequence"/>
</dbReference>
<evidence type="ECO:0000313" key="4">
    <source>
        <dbReference type="Proteomes" id="UP000297549"/>
    </source>
</evidence>
<feature type="chain" id="PRO_5021470815" evidence="1">
    <location>
        <begin position="21"/>
        <end position="145"/>
    </location>
</feature>
<evidence type="ECO:0000256" key="1">
    <source>
        <dbReference type="SAM" id="SignalP"/>
    </source>
</evidence>
<organism evidence="3 4">
    <name type="scientific">Hymenobacter aquaticus</name>
    <dbReference type="NCBI Taxonomy" id="1867101"/>
    <lineage>
        <taxon>Bacteria</taxon>
        <taxon>Pseudomonadati</taxon>
        <taxon>Bacteroidota</taxon>
        <taxon>Cytophagia</taxon>
        <taxon>Cytophagales</taxon>
        <taxon>Hymenobacteraceae</taxon>
        <taxon>Hymenobacter</taxon>
    </lineage>
</organism>
<protein>
    <submittedName>
        <fullName evidence="3">CHRD domain-containing protein</fullName>
    </submittedName>
</protein>
<keyword evidence="4" id="KW-1185">Reference proteome</keyword>
<dbReference type="InterPro" id="IPR010895">
    <property type="entry name" value="CHRD"/>
</dbReference>
<dbReference type="PROSITE" id="PS50933">
    <property type="entry name" value="CHRD"/>
    <property type="match status" value="1"/>
</dbReference>
<keyword evidence="1" id="KW-0732">Signal</keyword>
<dbReference type="PROSITE" id="PS51257">
    <property type="entry name" value="PROKAR_LIPOPROTEIN"/>
    <property type="match status" value="1"/>
</dbReference>
<feature type="domain" description="CHRD" evidence="2">
    <location>
        <begin position="31"/>
        <end position="145"/>
    </location>
</feature>
<accession>A0A4Z0Q4Q9</accession>
<gene>
    <name evidence="3" type="ORF">E5K00_02550</name>
</gene>
<dbReference type="OrthoDB" id="571052at2"/>
<feature type="signal peptide" evidence="1">
    <location>
        <begin position="1"/>
        <end position="20"/>
    </location>
</feature>
<dbReference type="Pfam" id="PF07452">
    <property type="entry name" value="CHRD"/>
    <property type="match status" value="1"/>
</dbReference>
<reference evidence="3 4" key="1">
    <citation type="submission" date="2019-04" db="EMBL/GenBank/DDBJ databases">
        <authorList>
            <person name="Feng G."/>
            <person name="Zhang J."/>
            <person name="Zhu H."/>
        </authorList>
    </citation>
    <scope>NUCLEOTIDE SEQUENCE [LARGE SCALE GENOMIC DNA]</scope>
    <source>
        <strain evidence="3 4">JCM 31653</strain>
    </source>
</reference>
<comment type="caution">
    <text evidence="3">The sequence shown here is derived from an EMBL/GenBank/DDBJ whole genome shotgun (WGS) entry which is preliminary data.</text>
</comment>
<name>A0A4Z0Q4Q9_9BACT</name>
<dbReference type="SMART" id="SM00754">
    <property type="entry name" value="CHRD"/>
    <property type="match status" value="1"/>
</dbReference>
<dbReference type="RefSeq" id="WP_135461368.1">
    <property type="nucleotide sequence ID" value="NZ_SRLC01000001.1"/>
</dbReference>
<evidence type="ECO:0000313" key="3">
    <source>
        <dbReference type="EMBL" id="TGE24113.1"/>
    </source>
</evidence>
<dbReference type="EMBL" id="SRLC01000001">
    <property type="protein sequence ID" value="TGE24113.1"/>
    <property type="molecule type" value="Genomic_DNA"/>
</dbReference>
<sequence>MKKAYLYLALSAATLFTACSKDDETTAPAATTTETTATINGAQQTPANNSTATGTFTGTYNSGTKQLAYTVTYQGITATAGHIHLGGPGVAGGVAVPFDKLASPITGTVTLTADQADKLLTNGLYVNIHSAAYPQGEIRGDIRKK</sequence>